<sequence length="57" mass="6066">MSDSVSSLNGINAAVLFIGSFAMMLAAERMLGAAGLLGFLYILFVFLGLLFSPKCEF</sequence>
<gene>
    <name evidence="2" type="ORF">KP014_18950</name>
    <name evidence="3" type="ORF">SAMN04487895_101279</name>
</gene>
<evidence type="ECO:0000313" key="2">
    <source>
        <dbReference type="EMBL" id="QWU18565.1"/>
    </source>
</evidence>
<name>A0A1H8FYH8_9BACL</name>
<accession>A0A1H8FYH8</accession>
<feature type="transmembrane region" description="Helical" evidence="1">
    <location>
        <begin position="7"/>
        <end position="27"/>
    </location>
</feature>
<keyword evidence="1" id="KW-0812">Transmembrane</keyword>
<feature type="transmembrane region" description="Helical" evidence="1">
    <location>
        <begin position="33"/>
        <end position="51"/>
    </location>
</feature>
<dbReference type="AlphaFoldDB" id="A0A1H8FYH8"/>
<proteinExistence type="predicted"/>
<dbReference type="Proteomes" id="UP000683429">
    <property type="component" value="Chromosome"/>
</dbReference>
<organism evidence="3 4">
    <name type="scientific">Paenibacillus sophorae</name>
    <dbReference type="NCBI Taxonomy" id="1333845"/>
    <lineage>
        <taxon>Bacteria</taxon>
        <taxon>Bacillati</taxon>
        <taxon>Bacillota</taxon>
        <taxon>Bacilli</taxon>
        <taxon>Bacillales</taxon>
        <taxon>Paenibacillaceae</taxon>
        <taxon>Paenibacillus</taxon>
    </lineage>
</organism>
<evidence type="ECO:0000313" key="3">
    <source>
        <dbReference type="EMBL" id="SEN36158.1"/>
    </source>
</evidence>
<keyword evidence="5" id="KW-1185">Reference proteome</keyword>
<keyword evidence="1" id="KW-0472">Membrane</keyword>
<protein>
    <submittedName>
        <fullName evidence="3">Uncharacterized protein</fullName>
    </submittedName>
</protein>
<dbReference type="Proteomes" id="UP000198809">
    <property type="component" value="Unassembled WGS sequence"/>
</dbReference>
<reference evidence="3 4" key="1">
    <citation type="submission" date="2016-10" db="EMBL/GenBank/DDBJ databases">
        <authorList>
            <person name="de Groot N.N."/>
        </authorList>
    </citation>
    <scope>NUCLEOTIDE SEQUENCE [LARGE SCALE GENOMIC DNA]</scope>
    <source>
        <strain evidence="3 4">CGMCC 1.10238</strain>
    </source>
</reference>
<dbReference type="EMBL" id="CP076607">
    <property type="protein sequence ID" value="QWU18565.1"/>
    <property type="molecule type" value="Genomic_DNA"/>
</dbReference>
<evidence type="ECO:0000313" key="5">
    <source>
        <dbReference type="Proteomes" id="UP000683429"/>
    </source>
</evidence>
<dbReference type="RefSeq" id="WP_175491725.1">
    <property type="nucleotide sequence ID" value="NZ_CP076607.1"/>
</dbReference>
<evidence type="ECO:0000256" key="1">
    <source>
        <dbReference type="SAM" id="Phobius"/>
    </source>
</evidence>
<evidence type="ECO:0000313" key="4">
    <source>
        <dbReference type="Proteomes" id="UP000198809"/>
    </source>
</evidence>
<reference evidence="2 5" key="2">
    <citation type="submission" date="2021-06" db="EMBL/GenBank/DDBJ databases">
        <title>Whole genome sequence of Paenibacillus sophorae DSM23020 for comparative genomics.</title>
        <authorList>
            <person name="Kim M.-J."/>
            <person name="Lee G."/>
            <person name="Shin J.-H."/>
        </authorList>
    </citation>
    <scope>NUCLEOTIDE SEQUENCE [LARGE SCALE GENOMIC DNA]</scope>
    <source>
        <strain evidence="2 5">DSM 23020</strain>
    </source>
</reference>
<keyword evidence="1" id="KW-1133">Transmembrane helix</keyword>
<dbReference type="EMBL" id="FODH01000001">
    <property type="protein sequence ID" value="SEN36158.1"/>
    <property type="molecule type" value="Genomic_DNA"/>
</dbReference>
<dbReference type="STRING" id="1333845.SAMN04487895_101279"/>